<name>A0A2K8ZAH4_9BACT</name>
<dbReference type="AlphaFoldDB" id="A0A2K8ZAH4"/>
<accession>A0A2K8ZAH4</accession>
<reference evidence="1 2" key="1">
    <citation type="submission" date="2017-11" db="EMBL/GenBank/DDBJ databases">
        <title>Taxonomic description and genome sequences of Spirosoma HA7 sp. nov., isolated from pollen microhabitat of Corylus avellana.</title>
        <authorList>
            <person name="Ambika Manirajan B."/>
            <person name="Suarez C."/>
            <person name="Ratering S."/>
            <person name="Geissler-Plaum R."/>
            <person name="Cardinale M."/>
            <person name="Sylvia S."/>
        </authorList>
    </citation>
    <scope>NUCLEOTIDE SEQUENCE [LARGE SCALE GENOMIC DNA]</scope>
    <source>
        <strain evidence="1 2">HA7</strain>
    </source>
</reference>
<dbReference type="Proteomes" id="UP000232883">
    <property type="component" value="Chromosome"/>
</dbReference>
<proteinExistence type="predicted"/>
<sequence length="123" mass="13969">MGSPINYPFSGLTDSLRDFCNSYYLYVNKLIQELLFRATKLISTKESKACPKCNSDQVAYPLETRGYPGDSIKVAVDPERSILGLNLPTLFPLQTAVCGNCGYTEFYVADFKKVYEKWRENTK</sequence>
<keyword evidence="2" id="KW-1185">Reference proteome</keyword>
<dbReference type="EMBL" id="CP025096">
    <property type="protein sequence ID" value="AUD06872.1"/>
    <property type="molecule type" value="Genomic_DNA"/>
</dbReference>
<evidence type="ECO:0000313" key="2">
    <source>
        <dbReference type="Proteomes" id="UP000232883"/>
    </source>
</evidence>
<gene>
    <name evidence="1" type="ORF">CWM47_36525</name>
</gene>
<evidence type="ECO:0000313" key="1">
    <source>
        <dbReference type="EMBL" id="AUD06872.1"/>
    </source>
</evidence>
<protein>
    <submittedName>
        <fullName evidence="1">Uncharacterized protein</fullName>
    </submittedName>
</protein>
<organism evidence="1 2">
    <name type="scientific">Spirosoma pollinicola</name>
    <dbReference type="NCBI Taxonomy" id="2057025"/>
    <lineage>
        <taxon>Bacteria</taxon>
        <taxon>Pseudomonadati</taxon>
        <taxon>Bacteroidota</taxon>
        <taxon>Cytophagia</taxon>
        <taxon>Cytophagales</taxon>
        <taxon>Cytophagaceae</taxon>
        <taxon>Spirosoma</taxon>
    </lineage>
</organism>
<dbReference type="KEGG" id="spir:CWM47_36525"/>